<feature type="compositionally biased region" description="Low complexity" evidence="1">
    <location>
        <begin position="36"/>
        <end position="67"/>
    </location>
</feature>
<feature type="region of interest" description="Disordered" evidence="1">
    <location>
        <begin position="32"/>
        <end position="97"/>
    </location>
</feature>
<dbReference type="KEGG" id="dco:SAMEA4475696_2373"/>
<proteinExistence type="predicted"/>
<sequence>MIMKRQLSTGAVIAVAATALAALSACSNQAGTQNVASTSTPSASTSAPAVPTPAPTTATKTSTASPTQHTHPADDLRSAQGSAKNSGRANTQIGTLPTSAGDYTESLIQAWNAGDKGAMNTYATAGVVDKLTSSSPKGALLRTACEDDMCSYSSESGRRVTLTVDPAKVDAGTRQAVTGVKIDH</sequence>
<protein>
    <submittedName>
        <fullName evidence="3">Uncharacterized protein</fullName>
    </submittedName>
</protein>
<evidence type="ECO:0000313" key="4">
    <source>
        <dbReference type="Proteomes" id="UP000242637"/>
    </source>
</evidence>
<keyword evidence="2" id="KW-0732">Signal</keyword>
<feature type="chain" id="PRO_5039407231" evidence="2">
    <location>
        <begin position="22"/>
        <end position="184"/>
    </location>
</feature>
<name>A0A239VUZ2_9MICO</name>
<evidence type="ECO:0000256" key="2">
    <source>
        <dbReference type="SAM" id="SignalP"/>
    </source>
</evidence>
<dbReference type="PROSITE" id="PS51257">
    <property type="entry name" value="PROKAR_LIPOPROTEIN"/>
    <property type="match status" value="1"/>
</dbReference>
<dbReference type="Proteomes" id="UP000242637">
    <property type="component" value="Chromosome 1"/>
</dbReference>
<evidence type="ECO:0000256" key="1">
    <source>
        <dbReference type="SAM" id="MobiDB-lite"/>
    </source>
</evidence>
<accession>A0A239VUZ2</accession>
<feature type="signal peptide" evidence="2">
    <location>
        <begin position="1"/>
        <end position="21"/>
    </location>
</feature>
<dbReference type="EMBL" id="LT906453">
    <property type="protein sequence ID" value="SNV26097.1"/>
    <property type="molecule type" value="Genomic_DNA"/>
</dbReference>
<evidence type="ECO:0000313" key="3">
    <source>
        <dbReference type="EMBL" id="SNV26097.1"/>
    </source>
</evidence>
<gene>
    <name evidence="3" type="ORF">SAMEA4475696_02373</name>
</gene>
<reference evidence="3 4" key="1">
    <citation type="submission" date="2017-06" db="EMBL/GenBank/DDBJ databases">
        <authorList>
            <consortium name="Pathogen Informatics"/>
        </authorList>
    </citation>
    <scope>NUCLEOTIDE SEQUENCE [LARGE SCALE GENOMIC DNA]</scope>
    <source>
        <strain evidence="3 4">NCTC13039</strain>
    </source>
</reference>
<feature type="compositionally biased region" description="Polar residues" evidence="1">
    <location>
        <begin position="79"/>
        <end position="97"/>
    </location>
</feature>
<dbReference type="AlphaFoldDB" id="A0A239VUZ2"/>
<organism evidence="3 4">
    <name type="scientific">Dermatophilus congolensis</name>
    <dbReference type="NCBI Taxonomy" id="1863"/>
    <lineage>
        <taxon>Bacteria</taxon>
        <taxon>Bacillati</taxon>
        <taxon>Actinomycetota</taxon>
        <taxon>Actinomycetes</taxon>
        <taxon>Micrococcales</taxon>
        <taxon>Dermatophilaceae</taxon>
        <taxon>Dermatophilus</taxon>
    </lineage>
</organism>
<keyword evidence="4" id="KW-1185">Reference proteome</keyword>